<dbReference type="Proteomes" id="UP000256779">
    <property type="component" value="Unassembled WGS sequence"/>
</dbReference>
<evidence type="ECO:0000256" key="4">
    <source>
        <dbReference type="SAM" id="SignalP"/>
    </source>
</evidence>
<comment type="caution">
    <text evidence="6">The sequence shown here is derived from an EMBL/GenBank/DDBJ whole genome shotgun (WGS) entry which is preliminary data.</text>
</comment>
<dbReference type="InterPro" id="IPR013658">
    <property type="entry name" value="SGL"/>
</dbReference>
<proteinExistence type="predicted"/>
<keyword evidence="3" id="KW-0862">Zinc</keyword>
<feature type="active site" description="Proton donor/acceptor" evidence="2">
    <location>
        <position position="281"/>
    </location>
</feature>
<keyword evidence="1" id="KW-0378">Hydrolase</keyword>
<dbReference type="Pfam" id="PF08450">
    <property type="entry name" value="SGL"/>
    <property type="match status" value="1"/>
</dbReference>
<dbReference type="EMBL" id="QREG01000006">
    <property type="protein sequence ID" value="REE00192.1"/>
    <property type="molecule type" value="Genomic_DNA"/>
</dbReference>
<dbReference type="AlphaFoldDB" id="A0A3D9L526"/>
<feature type="signal peptide" evidence="4">
    <location>
        <begin position="1"/>
        <end position="25"/>
    </location>
</feature>
<organism evidence="6 7">
    <name type="scientific">Marinoscillum furvescens DSM 4134</name>
    <dbReference type="NCBI Taxonomy" id="1122208"/>
    <lineage>
        <taxon>Bacteria</taxon>
        <taxon>Pseudomonadati</taxon>
        <taxon>Bacteroidota</taxon>
        <taxon>Cytophagia</taxon>
        <taxon>Cytophagales</taxon>
        <taxon>Reichenbachiellaceae</taxon>
        <taxon>Marinoscillum</taxon>
    </lineage>
</organism>
<dbReference type="Gene3D" id="2.120.10.30">
    <property type="entry name" value="TolB, C-terminal domain"/>
    <property type="match status" value="1"/>
</dbReference>
<accession>A0A3D9L526</accession>
<protein>
    <submittedName>
        <fullName evidence="6">Gluconolactonase</fullName>
    </submittedName>
</protein>
<dbReference type="InterPro" id="IPR005511">
    <property type="entry name" value="SMP-30"/>
</dbReference>
<dbReference type="RefSeq" id="WP_115867710.1">
    <property type="nucleotide sequence ID" value="NZ_QREG01000006.1"/>
</dbReference>
<gene>
    <name evidence="6" type="ORF">C7460_106131</name>
</gene>
<dbReference type="OrthoDB" id="241638at2"/>
<keyword evidence="3" id="KW-0479">Metal-binding</keyword>
<dbReference type="InterPro" id="IPR051262">
    <property type="entry name" value="SMP-30/CGR1_Lactonase"/>
</dbReference>
<dbReference type="PANTHER" id="PTHR47572:SF4">
    <property type="entry name" value="LACTONASE DRP35"/>
    <property type="match status" value="1"/>
</dbReference>
<feature type="binding site" evidence="3">
    <location>
        <position position="224"/>
    </location>
    <ligand>
        <name>a divalent metal cation</name>
        <dbReference type="ChEBI" id="CHEBI:60240"/>
    </ligand>
</feature>
<keyword evidence="4" id="KW-0732">Signal</keyword>
<feature type="binding site" evidence="3">
    <location>
        <position position="281"/>
    </location>
    <ligand>
        <name>a divalent metal cation</name>
        <dbReference type="ChEBI" id="CHEBI:60240"/>
    </ligand>
</feature>
<evidence type="ECO:0000256" key="2">
    <source>
        <dbReference type="PIRSR" id="PIRSR605511-1"/>
    </source>
</evidence>
<dbReference type="GO" id="GO:0046872">
    <property type="term" value="F:metal ion binding"/>
    <property type="evidence" value="ECO:0007669"/>
    <property type="project" value="UniProtKB-KW"/>
</dbReference>
<reference evidence="6 7" key="1">
    <citation type="submission" date="2018-07" db="EMBL/GenBank/DDBJ databases">
        <title>Genomic Encyclopedia of Type Strains, Phase IV (KMG-IV): sequencing the most valuable type-strain genomes for metagenomic binning, comparative biology and taxonomic classification.</title>
        <authorList>
            <person name="Goeker M."/>
        </authorList>
    </citation>
    <scope>NUCLEOTIDE SEQUENCE [LARGE SCALE GENOMIC DNA]</scope>
    <source>
        <strain evidence="6 7">DSM 4134</strain>
    </source>
</reference>
<name>A0A3D9L526_MARFU</name>
<dbReference type="GO" id="GO:0016787">
    <property type="term" value="F:hydrolase activity"/>
    <property type="evidence" value="ECO:0007669"/>
    <property type="project" value="UniProtKB-KW"/>
</dbReference>
<feature type="binding site" evidence="3">
    <location>
        <position position="68"/>
    </location>
    <ligand>
        <name>a divalent metal cation</name>
        <dbReference type="ChEBI" id="CHEBI:60240"/>
    </ligand>
</feature>
<sequence length="344" mass="37648">MRYTFIVICLLIAAAFACQQAVQQADDKTLSLEVETHFAIEILNEEGERIIDPEATIKIEASGFTWTEGPLWVEEGQYLLFSDIPENKVYKLDANGDTTTYLYPSGVAPTDFSGAEPGSNGLILNEDGELILMQHGDRRVAKMNAPIAAPREEFTAIVDRFEGKRLNSPNDGAFDQNGNLYFTDPAYGLPKQMHDPSKELSFQGVYCLLAGGELVLLDSLTRPNGIAVTPDNKELIVAVSDSTHAVWYQYDLIEPGKVTNKRILKDLTELVGKKGQQGLPDGLEINSDGYIFATGAGGVWIFSPEGSPIARIYTGQLTSNCTLGYGGKKLFMTADDYILSVTLK</sequence>
<keyword evidence="7" id="KW-1185">Reference proteome</keyword>
<dbReference type="PRINTS" id="PR01790">
    <property type="entry name" value="SMP30FAMILY"/>
</dbReference>
<evidence type="ECO:0000256" key="3">
    <source>
        <dbReference type="PIRSR" id="PIRSR605511-2"/>
    </source>
</evidence>
<feature type="domain" description="SMP-30/Gluconolactonase/LRE-like region" evidence="5">
    <location>
        <begin position="66"/>
        <end position="334"/>
    </location>
</feature>
<feature type="chain" id="PRO_5017798437" evidence="4">
    <location>
        <begin position="26"/>
        <end position="344"/>
    </location>
</feature>
<dbReference type="InterPro" id="IPR011042">
    <property type="entry name" value="6-blade_b-propeller_TolB-like"/>
</dbReference>
<evidence type="ECO:0000313" key="7">
    <source>
        <dbReference type="Proteomes" id="UP000256779"/>
    </source>
</evidence>
<evidence type="ECO:0000256" key="1">
    <source>
        <dbReference type="ARBA" id="ARBA00022801"/>
    </source>
</evidence>
<comment type="cofactor">
    <cofactor evidence="3">
        <name>Zn(2+)</name>
        <dbReference type="ChEBI" id="CHEBI:29105"/>
    </cofactor>
    <text evidence="3">Binds 1 divalent metal cation per subunit.</text>
</comment>
<evidence type="ECO:0000313" key="6">
    <source>
        <dbReference type="EMBL" id="REE00192.1"/>
    </source>
</evidence>
<dbReference type="PROSITE" id="PS51257">
    <property type="entry name" value="PROKAR_LIPOPROTEIN"/>
    <property type="match status" value="1"/>
</dbReference>
<evidence type="ECO:0000259" key="5">
    <source>
        <dbReference type="Pfam" id="PF08450"/>
    </source>
</evidence>
<dbReference type="PANTHER" id="PTHR47572">
    <property type="entry name" value="LIPOPROTEIN-RELATED"/>
    <property type="match status" value="1"/>
</dbReference>
<feature type="binding site" evidence="3">
    <location>
        <position position="170"/>
    </location>
    <ligand>
        <name>substrate</name>
    </ligand>
</feature>
<dbReference type="SUPFAM" id="SSF63829">
    <property type="entry name" value="Calcium-dependent phosphotriesterase"/>
    <property type="match status" value="1"/>
</dbReference>